<name>A0A108GA86_9BURK</name>
<sequence>MKTMYYRIYVAQELELIDAMLSQLEHVVRGKHTGRRKAAAMLSYWRVRIGAIAGVPQDLQPRVNALLARLDAIDAASRQLRSGHACRPAADAAASMKVDVPDDSGEFTAMGRQSSTPGT</sequence>
<protein>
    <submittedName>
        <fullName evidence="1">Uncharacterized protein</fullName>
    </submittedName>
</protein>
<proteinExistence type="predicted"/>
<organism evidence="1">
    <name type="scientific">Burkholderia stagnalis</name>
    <dbReference type="NCBI Taxonomy" id="1503054"/>
    <lineage>
        <taxon>Bacteria</taxon>
        <taxon>Pseudomonadati</taxon>
        <taxon>Pseudomonadota</taxon>
        <taxon>Betaproteobacteria</taxon>
        <taxon>Burkholderiales</taxon>
        <taxon>Burkholderiaceae</taxon>
        <taxon>Burkholderia</taxon>
        <taxon>Burkholderia cepacia complex</taxon>
    </lineage>
</organism>
<accession>A0A108GA86</accession>
<evidence type="ECO:0000313" key="2">
    <source>
        <dbReference type="Proteomes" id="UP000068603"/>
    </source>
</evidence>
<reference evidence="1 2" key="1">
    <citation type="submission" date="2015-11" db="EMBL/GenBank/DDBJ databases">
        <title>Expanding the genomic diversity of Burkholderia species for the development of highly accurate diagnostics.</title>
        <authorList>
            <person name="Sahl J."/>
            <person name="Keim P."/>
            <person name="Wagner D."/>
        </authorList>
    </citation>
    <scope>NUCLEOTIDE SEQUENCE [LARGE SCALE GENOMIC DNA]</scope>
    <source>
        <strain evidence="1 2">MSMB1960WGS</strain>
    </source>
</reference>
<comment type="caution">
    <text evidence="1">The sequence shown here is derived from an EMBL/GenBank/DDBJ whole genome shotgun (WGS) entry which is preliminary data.</text>
</comment>
<dbReference type="Proteomes" id="UP000068603">
    <property type="component" value="Unassembled WGS sequence"/>
</dbReference>
<dbReference type="AlphaFoldDB" id="A0A108GA86"/>
<evidence type="ECO:0000313" key="1">
    <source>
        <dbReference type="EMBL" id="KWA62982.1"/>
    </source>
</evidence>
<dbReference type="RefSeq" id="WP_059807493.1">
    <property type="nucleotide sequence ID" value="NZ_LOUZ01000053.1"/>
</dbReference>
<dbReference type="EMBL" id="LPHB01000039">
    <property type="protein sequence ID" value="KWA62982.1"/>
    <property type="molecule type" value="Genomic_DNA"/>
</dbReference>
<gene>
    <name evidence="1" type="ORF">WT44_13240</name>
</gene>